<dbReference type="PANTHER" id="PTHR14269">
    <property type="entry name" value="CDP-DIACYLGLYCEROL--GLYCEROL-3-PHOSPHATE 3-PHOSPHATIDYLTRANSFERASE-RELATED"/>
    <property type="match status" value="1"/>
</dbReference>
<evidence type="ECO:0000256" key="2">
    <source>
        <dbReference type="ARBA" id="ARBA00004141"/>
    </source>
</evidence>
<dbReference type="InterPro" id="IPR004570">
    <property type="entry name" value="Phosphatidylglycerol_P_synth"/>
</dbReference>
<evidence type="ECO:0000313" key="16">
    <source>
        <dbReference type="Proteomes" id="UP000597877"/>
    </source>
</evidence>
<evidence type="ECO:0000256" key="1">
    <source>
        <dbReference type="ARBA" id="ARBA00003973"/>
    </source>
</evidence>
<evidence type="ECO:0000256" key="4">
    <source>
        <dbReference type="ARBA" id="ARBA00022516"/>
    </source>
</evidence>
<reference evidence="15 16" key="1">
    <citation type="submission" date="2020-08" db="EMBL/GenBank/DDBJ databases">
        <title>Genome public.</title>
        <authorList>
            <person name="Liu C."/>
            <person name="Sun Q."/>
        </authorList>
    </citation>
    <scope>NUCLEOTIDE SEQUENCE [LARGE SCALE GENOMIC DNA]</scope>
    <source>
        <strain evidence="15 16">BX4</strain>
    </source>
</reference>
<evidence type="ECO:0000256" key="8">
    <source>
        <dbReference type="ARBA" id="ARBA00023098"/>
    </source>
</evidence>
<name>A0ABR7EZJ2_9FIRM</name>
<keyword evidence="8" id="KW-0443">Lipid metabolism</keyword>
<comment type="function">
    <text evidence="1">This protein catalyzes the committed step to the synthesis of the acidic phospholipids.</text>
</comment>
<keyword evidence="4" id="KW-0444">Lipid biosynthesis</keyword>
<gene>
    <name evidence="15" type="ORF">H8S00_01955</name>
</gene>
<dbReference type="EMBL" id="JACOOZ010000001">
    <property type="protein sequence ID" value="MBC5666759.1"/>
    <property type="molecule type" value="Genomic_DNA"/>
</dbReference>
<organism evidence="15 16">
    <name type="scientific">Eubacterium segne</name>
    <dbReference type="NCBI Taxonomy" id="2763045"/>
    <lineage>
        <taxon>Bacteria</taxon>
        <taxon>Bacillati</taxon>
        <taxon>Bacillota</taxon>
        <taxon>Clostridia</taxon>
        <taxon>Eubacteriales</taxon>
        <taxon>Eubacteriaceae</taxon>
        <taxon>Eubacterium</taxon>
    </lineage>
</organism>
<dbReference type="InterPro" id="IPR043130">
    <property type="entry name" value="CDP-OH_PTrfase_TM_dom"/>
</dbReference>
<dbReference type="Gene3D" id="1.20.120.1760">
    <property type="match status" value="1"/>
</dbReference>
<comment type="caution">
    <text evidence="15">The sequence shown here is derived from an EMBL/GenBank/DDBJ whole genome shotgun (WGS) entry which is preliminary data.</text>
</comment>
<evidence type="ECO:0000256" key="5">
    <source>
        <dbReference type="ARBA" id="ARBA00022679"/>
    </source>
</evidence>
<feature type="transmembrane region" description="Helical" evidence="14">
    <location>
        <begin position="98"/>
        <end position="118"/>
    </location>
</feature>
<proteinExistence type="inferred from homology"/>
<evidence type="ECO:0000256" key="10">
    <source>
        <dbReference type="ARBA" id="ARBA00023209"/>
    </source>
</evidence>
<evidence type="ECO:0000256" key="9">
    <source>
        <dbReference type="ARBA" id="ARBA00023136"/>
    </source>
</evidence>
<evidence type="ECO:0000256" key="13">
    <source>
        <dbReference type="RuleBase" id="RU003750"/>
    </source>
</evidence>
<dbReference type="InterPro" id="IPR048254">
    <property type="entry name" value="CDP_ALCOHOL_P_TRANSF_CS"/>
</dbReference>
<dbReference type="PROSITE" id="PS00379">
    <property type="entry name" value="CDP_ALCOHOL_P_TRANSF"/>
    <property type="match status" value="1"/>
</dbReference>
<dbReference type="InterPro" id="IPR000462">
    <property type="entry name" value="CDP-OH_P_trans"/>
</dbReference>
<keyword evidence="16" id="KW-1185">Reference proteome</keyword>
<dbReference type="InterPro" id="IPR050324">
    <property type="entry name" value="CDP-alcohol_PTase-I"/>
</dbReference>
<keyword evidence="10" id="KW-0594">Phospholipid biosynthesis</keyword>
<feature type="transmembrane region" description="Helical" evidence="14">
    <location>
        <begin position="155"/>
        <end position="177"/>
    </location>
</feature>
<evidence type="ECO:0000256" key="14">
    <source>
        <dbReference type="SAM" id="Phobius"/>
    </source>
</evidence>
<accession>A0ABR7EZJ2</accession>
<evidence type="ECO:0000256" key="11">
    <source>
        <dbReference type="ARBA" id="ARBA00023264"/>
    </source>
</evidence>
<keyword evidence="6 14" id="KW-0812">Transmembrane</keyword>
<evidence type="ECO:0000256" key="12">
    <source>
        <dbReference type="ARBA" id="ARBA00033018"/>
    </source>
</evidence>
<comment type="subcellular location">
    <subcellularLocation>
        <location evidence="2">Membrane</location>
        <topology evidence="2">Multi-pass membrane protein</topology>
    </subcellularLocation>
</comment>
<evidence type="ECO:0000313" key="15">
    <source>
        <dbReference type="EMBL" id="MBC5666759.1"/>
    </source>
</evidence>
<feature type="transmembrane region" description="Helical" evidence="14">
    <location>
        <begin position="130"/>
        <end position="149"/>
    </location>
</feature>
<evidence type="ECO:0000256" key="3">
    <source>
        <dbReference type="ARBA" id="ARBA00010441"/>
    </source>
</evidence>
<dbReference type="Proteomes" id="UP000597877">
    <property type="component" value="Unassembled WGS sequence"/>
</dbReference>
<keyword evidence="9 14" id="KW-0472">Membrane</keyword>
<keyword evidence="5 13" id="KW-0808">Transferase</keyword>
<dbReference type="PANTHER" id="PTHR14269:SF11">
    <property type="entry name" value="CDP-DIACYLGLYCEROL--GLYCEROL-3-PHOSPHATE 3-PHOSPHATIDYLTRANSFERASE"/>
    <property type="match status" value="1"/>
</dbReference>
<dbReference type="RefSeq" id="WP_021952185.1">
    <property type="nucleotide sequence ID" value="NZ_JACOOZ010000001.1"/>
</dbReference>
<keyword evidence="11" id="KW-1208">Phospholipid metabolism</keyword>
<protein>
    <recommendedName>
        <fullName evidence="12">Phosphatidylglycerophosphate synthase</fullName>
    </recommendedName>
</protein>
<dbReference type="PIRSF" id="PIRSF000847">
    <property type="entry name" value="Phos_ph_gly_syn"/>
    <property type="match status" value="1"/>
</dbReference>
<keyword evidence="7 14" id="KW-1133">Transmembrane helix</keyword>
<feature type="transmembrane region" description="Helical" evidence="14">
    <location>
        <begin position="38"/>
        <end position="56"/>
    </location>
</feature>
<dbReference type="Pfam" id="PF01066">
    <property type="entry name" value="CDP-OH_P_transf"/>
    <property type="match status" value="1"/>
</dbReference>
<evidence type="ECO:0000256" key="6">
    <source>
        <dbReference type="ARBA" id="ARBA00022692"/>
    </source>
</evidence>
<sequence length="198" mass="22648">MGKNFWHEYFSIPNIMGYFRIVLVAVYMVLFYNSLSGGPYIPVILTIVLSGITDFFDGKIARRFNMVTDWGKMLDPIADKITLGAIILSLSFKYKIVVAMVVLYIIKEGFMAVAGIVSIKKGNKIEGAMWYGKVCTFGTYVILITLLLFPNLKLTFVNILVFVNMVIMVFTLVNYIFYYHRIFKSFHVETNGNMETFS</sequence>
<comment type="similarity">
    <text evidence="3 13">Belongs to the CDP-alcohol phosphatidyltransferase class-I family.</text>
</comment>
<feature type="transmembrane region" description="Helical" evidence="14">
    <location>
        <begin position="12"/>
        <end position="32"/>
    </location>
</feature>
<evidence type="ECO:0000256" key="7">
    <source>
        <dbReference type="ARBA" id="ARBA00022989"/>
    </source>
</evidence>